<keyword evidence="3" id="KW-0732">Signal</keyword>
<dbReference type="PROSITE" id="PS50041">
    <property type="entry name" value="C_TYPE_LECTIN_2"/>
    <property type="match status" value="1"/>
</dbReference>
<dbReference type="PANTHER" id="PTHR21407">
    <property type="entry name" value="RE43931P-RELATED"/>
    <property type="match status" value="1"/>
</dbReference>
<feature type="chain" id="PRO_5012126878" evidence="3">
    <location>
        <begin position="21"/>
        <end position="193"/>
    </location>
</feature>
<keyword evidence="6" id="KW-1185">Reference proteome</keyword>
<evidence type="ECO:0000313" key="5">
    <source>
        <dbReference type="EMBL" id="OXA44494.1"/>
    </source>
</evidence>
<dbReference type="PANTHER" id="PTHR21407:SF1">
    <property type="entry name" value="RE43931P"/>
    <property type="match status" value="1"/>
</dbReference>
<evidence type="ECO:0000313" key="6">
    <source>
        <dbReference type="Proteomes" id="UP000198287"/>
    </source>
</evidence>
<evidence type="ECO:0000256" key="3">
    <source>
        <dbReference type="SAM" id="SignalP"/>
    </source>
</evidence>
<dbReference type="InterPro" id="IPR001304">
    <property type="entry name" value="C-type_lectin-like"/>
</dbReference>
<proteinExistence type="predicted"/>
<dbReference type="GO" id="GO:0030246">
    <property type="term" value="F:carbohydrate binding"/>
    <property type="evidence" value="ECO:0007669"/>
    <property type="project" value="UniProtKB-KW"/>
</dbReference>
<sequence>MNKTLCSLFLGAALCSLVSSQSTSCRGARTTQFRDNRGVSHNYLFSWENGPTSNLNLDWDGAQKICREHCMDLVSIETGGENDFIKQRIASGAVKYIWTSGRRNPGFDLVNSWYWAGSGARIGPTNNRANGDWSHTGGAKKPQPDNRENTPGDFGYRGYEEHCLSFLNNFYQDGIRWHDVACYHTKPFVCESQ</sequence>
<evidence type="ECO:0000259" key="4">
    <source>
        <dbReference type="PROSITE" id="PS50041"/>
    </source>
</evidence>
<dbReference type="InterPro" id="IPR018378">
    <property type="entry name" value="C-type_lectin_CS"/>
</dbReference>
<protein>
    <submittedName>
        <fullName evidence="5">L-selectin</fullName>
    </submittedName>
</protein>
<dbReference type="InterPro" id="IPR016186">
    <property type="entry name" value="C-type_lectin-like/link_sf"/>
</dbReference>
<evidence type="ECO:0000256" key="2">
    <source>
        <dbReference type="SAM" id="MobiDB-lite"/>
    </source>
</evidence>
<dbReference type="InterPro" id="IPR016187">
    <property type="entry name" value="CTDL_fold"/>
</dbReference>
<feature type="signal peptide" evidence="3">
    <location>
        <begin position="1"/>
        <end position="20"/>
    </location>
</feature>
<keyword evidence="5" id="KW-0430">Lectin</keyword>
<dbReference type="AlphaFoldDB" id="A0A226DI34"/>
<gene>
    <name evidence="5" type="ORF">Fcan01_20610</name>
</gene>
<keyword evidence="1" id="KW-1015">Disulfide bond</keyword>
<dbReference type="SMART" id="SM00034">
    <property type="entry name" value="CLECT"/>
    <property type="match status" value="1"/>
</dbReference>
<dbReference type="SUPFAM" id="SSF56436">
    <property type="entry name" value="C-type lectin-like"/>
    <property type="match status" value="1"/>
</dbReference>
<feature type="region of interest" description="Disordered" evidence="2">
    <location>
        <begin position="125"/>
        <end position="152"/>
    </location>
</feature>
<dbReference type="OrthoDB" id="8950604at2759"/>
<dbReference type="CDD" id="cd00037">
    <property type="entry name" value="CLECT"/>
    <property type="match status" value="1"/>
</dbReference>
<dbReference type="EMBL" id="LNIX01000019">
    <property type="protein sequence ID" value="OXA44494.1"/>
    <property type="molecule type" value="Genomic_DNA"/>
</dbReference>
<evidence type="ECO:0000256" key="1">
    <source>
        <dbReference type="ARBA" id="ARBA00023157"/>
    </source>
</evidence>
<dbReference type="Proteomes" id="UP000198287">
    <property type="component" value="Unassembled WGS sequence"/>
</dbReference>
<reference evidence="5 6" key="1">
    <citation type="submission" date="2015-12" db="EMBL/GenBank/DDBJ databases">
        <title>The genome of Folsomia candida.</title>
        <authorList>
            <person name="Faddeeva A."/>
            <person name="Derks M.F."/>
            <person name="Anvar Y."/>
            <person name="Smit S."/>
            <person name="Van Straalen N."/>
            <person name="Roelofs D."/>
        </authorList>
    </citation>
    <scope>NUCLEOTIDE SEQUENCE [LARGE SCALE GENOMIC DNA]</scope>
    <source>
        <strain evidence="5 6">VU population</strain>
        <tissue evidence="5">Whole body</tissue>
    </source>
</reference>
<dbReference type="Pfam" id="PF00059">
    <property type="entry name" value="Lectin_C"/>
    <property type="match status" value="1"/>
</dbReference>
<organism evidence="5 6">
    <name type="scientific">Folsomia candida</name>
    <name type="common">Springtail</name>
    <dbReference type="NCBI Taxonomy" id="158441"/>
    <lineage>
        <taxon>Eukaryota</taxon>
        <taxon>Metazoa</taxon>
        <taxon>Ecdysozoa</taxon>
        <taxon>Arthropoda</taxon>
        <taxon>Hexapoda</taxon>
        <taxon>Collembola</taxon>
        <taxon>Entomobryomorpha</taxon>
        <taxon>Isotomoidea</taxon>
        <taxon>Isotomidae</taxon>
        <taxon>Proisotominae</taxon>
        <taxon>Folsomia</taxon>
    </lineage>
</organism>
<name>A0A226DI34_FOLCA</name>
<comment type="caution">
    <text evidence="5">The sequence shown here is derived from an EMBL/GenBank/DDBJ whole genome shotgun (WGS) entry which is preliminary data.</text>
</comment>
<dbReference type="Gene3D" id="3.10.100.10">
    <property type="entry name" value="Mannose-Binding Protein A, subunit A"/>
    <property type="match status" value="1"/>
</dbReference>
<dbReference type="PROSITE" id="PS00615">
    <property type="entry name" value="C_TYPE_LECTIN_1"/>
    <property type="match status" value="1"/>
</dbReference>
<accession>A0A226DI34</accession>
<feature type="domain" description="C-type lectin" evidence="4">
    <location>
        <begin position="40"/>
        <end position="191"/>
    </location>
</feature>